<dbReference type="AlphaFoldDB" id="A0A1W1H9B6"/>
<reference evidence="1 2" key="1">
    <citation type="submission" date="2017-03" db="EMBL/GenBank/DDBJ databases">
        <authorList>
            <person name="Afonso C.L."/>
            <person name="Miller P.J."/>
            <person name="Scott M.A."/>
            <person name="Spackman E."/>
            <person name="Goraichik I."/>
            <person name="Dimitrov K.M."/>
            <person name="Suarez D.L."/>
            <person name="Swayne D.E."/>
        </authorList>
    </citation>
    <scope>NUCLEOTIDE SEQUENCE [LARGE SCALE GENOMIC DNA]</scope>
    <source>
        <strain evidence="1">PRJEB14757</strain>
    </source>
</reference>
<sequence>MKKHYLKDKSGSSVFKKYYLKEKSGSSVLKKTTFEGEIRKQCFEKNNI</sequence>
<gene>
    <name evidence="1" type="ORF">MTBBW1_1670050</name>
</gene>
<keyword evidence="2" id="KW-1185">Reference proteome</keyword>
<proteinExistence type="predicted"/>
<protein>
    <submittedName>
        <fullName evidence="1">Uncharacterized protein</fullName>
    </submittedName>
</protein>
<evidence type="ECO:0000313" key="2">
    <source>
        <dbReference type="Proteomes" id="UP000191931"/>
    </source>
</evidence>
<name>A0A1W1H9B6_9BACT</name>
<dbReference type="Proteomes" id="UP000191931">
    <property type="component" value="Unassembled WGS sequence"/>
</dbReference>
<evidence type="ECO:0000313" key="1">
    <source>
        <dbReference type="EMBL" id="SLM29034.1"/>
    </source>
</evidence>
<accession>A0A1W1H9B6</accession>
<dbReference type="EMBL" id="FWEV01000076">
    <property type="protein sequence ID" value="SLM29034.1"/>
    <property type="molecule type" value="Genomic_DNA"/>
</dbReference>
<organism evidence="1 2">
    <name type="scientific">Desulfamplus magnetovallimortis</name>
    <dbReference type="NCBI Taxonomy" id="1246637"/>
    <lineage>
        <taxon>Bacteria</taxon>
        <taxon>Pseudomonadati</taxon>
        <taxon>Thermodesulfobacteriota</taxon>
        <taxon>Desulfobacteria</taxon>
        <taxon>Desulfobacterales</taxon>
        <taxon>Desulfobacteraceae</taxon>
        <taxon>Desulfamplus</taxon>
    </lineage>
</organism>